<dbReference type="Pfam" id="PF00126">
    <property type="entry name" value="HTH_1"/>
    <property type="match status" value="1"/>
</dbReference>
<keyword evidence="2" id="KW-0805">Transcription regulation</keyword>
<keyword evidence="4" id="KW-0804">Transcription</keyword>
<name>A0A4R5EIZ5_9RHOB</name>
<keyword evidence="7" id="KW-1185">Reference proteome</keyword>
<dbReference type="GO" id="GO:0003700">
    <property type="term" value="F:DNA-binding transcription factor activity"/>
    <property type="evidence" value="ECO:0007669"/>
    <property type="project" value="InterPro"/>
</dbReference>
<evidence type="ECO:0000256" key="2">
    <source>
        <dbReference type="ARBA" id="ARBA00023015"/>
    </source>
</evidence>
<keyword evidence="3" id="KW-0238">DNA-binding</keyword>
<evidence type="ECO:0000256" key="4">
    <source>
        <dbReference type="ARBA" id="ARBA00023163"/>
    </source>
</evidence>
<comment type="similarity">
    <text evidence="1">Belongs to the LysR transcriptional regulatory family.</text>
</comment>
<evidence type="ECO:0000256" key="1">
    <source>
        <dbReference type="ARBA" id="ARBA00009437"/>
    </source>
</evidence>
<dbReference type="Gene3D" id="3.40.190.290">
    <property type="match status" value="1"/>
</dbReference>
<evidence type="ECO:0000313" key="6">
    <source>
        <dbReference type="EMBL" id="TDE34340.1"/>
    </source>
</evidence>
<dbReference type="InterPro" id="IPR036390">
    <property type="entry name" value="WH_DNA-bd_sf"/>
</dbReference>
<dbReference type="Pfam" id="PF03466">
    <property type="entry name" value="LysR_substrate"/>
    <property type="match status" value="1"/>
</dbReference>
<dbReference type="PANTHER" id="PTHR30427:SF1">
    <property type="entry name" value="TRANSCRIPTIONAL ACTIVATOR PROTEIN LYSR"/>
    <property type="match status" value="1"/>
</dbReference>
<sequence length="325" mass="35475">MTTEAGLPEVSLRQLEIFAAMMRGATTVEAADRLHISQPAVSAALRQLETQLGLTLFERTGRRLQPTAEAKSLFDEIRPIFGLMQGFSQHARDMKLGMAGRLKVISTPPLGYSVAPVALRRFLDNRPNVSVAFDVRRLEQVREAVQSGQADIGLAIDHDRQDAVNVDVLQRAHMVALVPRESPLAKKPHLTALDLQDEPLVGLELASNLGQLVRKAYEQAGAIYSPRIEVRYCATATALAAQHLGVTVVDPYSATTQVSDALVCKPFLPACEVNAVMYTRRGVPYSGLLHSFMSDLRAAFAESEVLRQSWVIDKGLSAVAGPRPE</sequence>
<dbReference type="PROSITE" id="PS50931">
    <property type="entry name" value="HTH_LYSR"/>
    <property type="match status" value="1"/>
</dbReference>
<dbReference type="Proteomes" id="UP000294662">
    <property type="component" value="Unassembled WGS sequence"/>
</dbReference>
<dbReference type="EMBL" id="SMFP01000020">
    <property type="protein sequence ID" value="TDE34340.1"/>
    <property type="molecule type" value="Genomic_DNA"/>
</dbReference>
<evidence type="ECO:0000313" key="7">
    <source>
        <dbReference type="Proteomes" id="UP000294662"/>
    </source>
</evidence>
<dbReference type="SUPFAM" id="SSF53850">
    <property type="entry name" value="Periplasmic binding protein-like II"/>
    <property type="match status" value="1"/>
</dbReference>
<dbReference type="InterPro" id="IPR005119">
    <property type="entry name" value="LysR_subst-bd"/>
</dbReference>
<proteinExistence type="inferred from homology"/>
<dbReference type="PRINTS" id="PR00039">
    <property type="entry name" value="HTHLYSR"/>
</dbReference>
<dbReference type="InterPro" id="IPR000847">
    <property type="entry name" value="LysR_HTH_N"/>
</dbReference>
<evidence type="ECO:0000259" key="5">
    <source>
        <dbReference type="PROSITE" id="PS50931"/>
    </source>
</evidence>
<evidence type="ECO:0000256" key="3">
    <source>
        <dbReference type="ARBA" id="ARBA00023125"/>
    </source>
</evidence>
<accession>A0A4R5EIZ5</accession>
<dbReference type="GO" id="GO:0010628">
    <property type="term" value="P:positive regulation of gene expression"/>
    <property type="evidence" value="ECO:0007669"/>
    <property type="project" value="TreeGrafter"/>
</dbReference>
<protein>
    <submittedName>
        <fullName evidence="6">LysR family transcriptional regulator</fullName>
    </submittedName>
</protein>
<reference evidence="6 7" key="1">
    <citation type="submission" date="2019-03" db="EMBL/GenBank/DDBJ databases">
        <authorList>
            <person name="Zhang S."/>
        </authorList>
    </citation>
    <scope>NUCLEOTIDE SEQUENCE [LARGE SCALE GENOMIC DNA]</scope>
    <source>
        <strain evidence="6 7">S4J41</strain>
    </source>
</reference>
<dbReference type="Gene3D" id="1.10.10.10">
    <property type="entry name" value="Winged helix-like DNA-binding domain superfamily/Winged helix DNA-binding domain"/>
    <property type="match status" value="1"/>
</dbReference>
<dbReference type="PANTHER" id="PTHR30427">
    <property type="entry name" value="TRANSCRIPTIONAL ACTIVATOR PROTEIN LYSR"/>
    <property type="match status" value="1"/>
</dbReference>
<organism evidence="6 7">
    <name type="scientific">Antarcticimicrobium sediminis</name>
    <dbReference type="NCBI Taxonomy" id="2546227"/>
    <lineage>
        <taxon>Bacteria</taxon>
        <taxon>Pseudomonadati</taxon>
        <taxon>Pseudomonadota</taxon>
        <taxon>Alphaproteobacteria</taxon>
        <taxon>Rhodobacterales</taxon>
        <taxon>Paracoccaceae</taxon>
        <taxon>Antarcticimicrobium</taxon>
    </lineage>
</organism>
<dbReference type="RefSeq" id="WP_132831301.1">
    <property type="nucleotide sequence ID" value="NZ_SMFP01000020.1"/>
</dbReference>
<gene>
    <name evidence="6" type="ORF">E1B25_19725</name>
</gene>
<dbReference type="AlphaFoldDB" id="A0A4R5EIZ5"/>
<dbReference type="SUPFAM" id="SSF46785">
    <property type="entry name" value="Winged helix' DNA-binding domain"/>
    <property type="match status" value="1"/>
</dbReference>
<dbReference type="InterPro" id="IPR036388">
    <property type="entry name" value="WH-like_DNA-bd_sf"/>
</dbReference>
<comment type="caution">
    <text evidence="6">The sequence shown here is derived from an EMBL/GenBank/DDBJ whole genome shotgun (WGS) entry which is preliminary data.</text>
</comment>
<dbReference type="OrthoDB" id="8479870at2"/>
<feature type="domain" description="HTH lysR-type" evidence="5">
    <location>
        <begin position="10"/>
        <end position="67"/>
    </location>
</feature>
<dbReference type="GO" id="GO:0043565">
    <property type="term" value="F:sequence-specific DNA binding"/>
    <property type="evidence" value="ECO:0007669"/>
    <property type="project" value="TreeGrafter"/>
</dbReference>